<sequence length="154" mass="16298">MAPQTLPEHVPWPVHAARQLKYVIPGAVATYYIGTLGELRRTCNGENGSIAKTGALGAGVLGLTTVALFLYVILLRFLGREPDYRSWRNSSGALSTVIPALTGSIVVGWLLAVATLGQWSSLGYIQSVIGVTGVYALTVGLLGLIPVPKTKHKS</sequence>
<dbReference type="OrthoDB" id="3187264at2759"/>
<name>A0A8H5CHJ5_9AGAR</name>
<protein>
    <submittedName>
        <fullName evidence="1">Uncharacterized protein</fullName>
    </submittedName>
</protein>
<gene>
    <name evidence="1" type="ORF">D9611_001865</name>
</gene>
<evidence type="ECO:0000313" key="1">
    <source>
        <dbReference type="EMBL" id="KAF5341870.1"/>
    </source>
</evidence>
<dbReference type="EMBL" id="JAACJK010000001">
    <property type="protein sequence ID" value="KAF5341870.1"/>
    <property type="molecule type" value="Genomic_DNA"/>
</dbReference>
<evidence type="ECO:0000313" key="2">
    <source>
        <dbReference type="Proteomes" id="UP000541558"/>
    </source>
</evidence>
<dbReference type="Proteomes" id="UP000541558">
    <property type="component" value="Unassembled WGS sequence"/>
</dbReference>
<reference evidence="1 2" key="1">
    <citation type="journal article" date="2020" name="ISME J.">
        <title>Uncovering the hidden diversity of litter-decomposition mechanisms in mushroom-forming fungi.</title>
        <authorList>
            <person name="Floudas D."/>
            <person name="Bentzer J."/>
            <person name="Ahren D."/>
            <person name="Johansson T."/>
            <person name="Persson P."/>
            <person name="Tunlid A."/>
        </authorList>
    </citation>
    <scope>NUCLEOTIDE SEQUENCE [LARGE SCALE GENOMIC DNA]</scope>
    <source>
        <strain evidence="1 2">CBS 175.51</strain>
    </source>
</reference>
<organism evidence="1 2">
    <name type="scientific">Ephemerocybe angulata</name>
    <dbReference type="NCBI Taxonomy" id="980116"/>
    <lineage>
        <taxon>Eukaryota</taxon>
        <taxon>Fungi</taxon>
        <taxon>Dikarya</taxon>
        <taxon>Basidiomycota</taxon>
        <taxon>Agaricomycotina</taxon>
        <taxon>Agaricomycetes</taxon>
        <taxon>Agaricomycetidae</taxon>
        <taxon>Agaricales</taxon>
        <taxon>Agaricineae</taxon>
        <taxon>Psathyrellaceae</taxon>
        <taxon>Ephemerocybe</taxon>
    </lineage>
</organism>
<proteinExistence type="predicted"/>
<accession>A0A8H5CHJ5</accession>
<keyword evidence="2" id="KW-1185">Reference proteome</keyword>
<comment type="caution">
    <text evidence="1">The sequence shown here is derived from an EMBL/GenBank/DDBJ whole genome shotgun (WGS) entry which is preliminary data.</text>
</comment>